<dbReference type="Proteomes" id="UP001194696">
    <property type="component" value="Unassembled WGS sequence"/>
</dbReference>
<keyword evidence="2" id="KW-1185">Reference proteome</keyword>
<reference evidence="1 2" key="1">
    <citation type="journal article" date="2020" name="Fungal Divers.">
        <title>Resolving the Mortierellaceae phylogeny through synthesis of multi-gene phylogenetics and phylogenomics.</title>
        <authorList>
            <person name="Vandepol N."/>
            <person name="Liber J."/>
            <person name="Desiro A."/>
            <person name="Na H."/>
            <person name="Kennedy M."/>
            <person name="Barry K."/>
            <person name="Grigoriev I.V."/>
            <person name="Miller A.N."/>
            <person name="O'Donnell K."/>
            <person name="Stajich J.E."/>
            <person name="Bonito G."/>
        </authorList>
    </citation>
    <scope>NUCLEOTIDE SEQUENCE [LARGE SCALE GENOMIC DNA]</scope>
    <source>
        <strain evidence="1 2">AD045</strain>
    </source>
</reference>
<evidence type="ECO:0000313" key="2">
    <source>
        <dbReference type="Proteomes" id="UP001194696"/>
    </source>
</evidence>
<comment type="caution">
    <text evidence="1">The sequence shown here is derived from an EMBL/GenBank/DDBJ whole genome shotgun (WGS) entry which is preliminary data.</text>
</comment>
<accession>A0ABQ7K111</accession>
<dbReference type="EMBL" id="JAAAIM010000400">
    <property type="protein sequence ID" value="KAG0288587.1"/>
    <property type="molecule type" value="Genomic_DNA"/>
</dbReference>
<name>A0ABQ7K111_9FUNG</name>
<organism evidence="1 2">
    <name type="scientific">Linnemannia gamsii</name>
    <dbReference type="NCBI Taxonomy" id="64522"/>
    <lineage>
        <taxon>Eukaryota</taxon>
        <taxon>Fungi</taxon>
        <taxon>Fungi incertae sedis</taxon>
        <taxon>Mucoromycota</taxon>
        <taxon>Mortierellomycotina</taxon>
        <taxon>Mortierellomycetes</taxon>
        <taxon>Mortierellales</taxon>
        <taxon>Mortierellaceae</taxon>
        <taxon>Linnemannia</taxon>
    </lineage>
</organism>
<gene>
    <name evidence="1" type="ORF">BGZ96_007684</name>
</gene>
<sequence>MDPAVLHKYGQLIKTVPHLTSFEQVRALQHPKVDTIQSLNISFGDDQLYRELVADLVRRCKGLFGSPSVLFRPPNAKLFKVVVLDYNPAFELIRESSVTSLEAPLGEIWMPDAEDSSAPPFLAHLPLLKEWKFTSLDRAANWNIDTAHQKIAEYCPFLNTLGFGEAATENISELLINCFQLVESCTLTAKNLEVMTTVACINHMQTMTSITITDELPPVANHPDMMKWVYFIPKLCLHLQYLSIEKLVLDMDTVQKHQWSCHDLKELRVKFRGLESEEDIERCVMEVCA</sequence>
<evidence type="ECO:0000313" key="1">
    <source>
        <dbReference type="EMBL" id="KAG0288587.1"/>
    </source>
</evidence>
<protein>
    <submittedName>
        <fullName evidence="1">Uncharacterized protein</fullName>
    </submittedName>
</protein>
<proteinExistence type="predicted"/>